<dbReference type="InterPro" id="IPR009075">
    <property type="entry name" value="AcylCo_DH/oxidase_C"/>
</dbReference>
<evidence type="ECO:0000256" key="4">
    <source>
        <dbReference type="ARBA" id="ARBA00022827"/>
    </source>
</evidence>
<evidence type="ECO:0000256" key="5">
    <source>
        <dbReference type="ARBA" id="ARBA00023002"/>
    </source>
</evidence>
<keyword evidence="4" id="KW-0274">FAD</keyword>
<dbReference type="GO" id="GO:0003995">
    <property type="term" value="F:acyl-CoA dehydrogenase activity"/>
    <property type="evidence" value="ECO:0007669"/>
    <property type="project" value="TreeGrafter"/>
</dbReference>
<keyword evidence="5" id="KW-0560">Oxidoreductase</keyword>
<name>A0A5N5WIH7_9EURO</name>
<evidence type="ECO:0000259" key="6">
    <source>
        <dbReference type="Pfam" id="PF00441"/>
    </source>
</evidence>
<dbReference type="Gene3D" id="2.40.110.10">
    <property type="entry name" value="Butyryl-CoA Dehydrogenase, subunit A, domain 2"/>
    <property type="match status" value="1"/>
</dbReference>
<dbReference type="OrthoDB" id="434771at2759"/>
<evidence type="ECO:0000313" key="8">
    <source>
        <dbReference type="Proteomes" id="UP000326565"/>
    </source>
</evidence>
<protein>
    <submittedName>
        <fullName evidence="7">Acyl-CoA dehydrogenase/oxidase</fullName>
    </submittedName>
</protein>
<organism evidence="7 8">
    <name type="scientific">Aspergillus leporis</name>
    <dbReference type="NCBI Taxonomy" id="41062"/>
    <lineage>
        <taxon>Eukaryota</taxon>
        <taxon>Fungi</taxon>
        <taxon>Dikarya</taxon>
        <taxon>Ascomycota</taxon>
        <taxon>Pezizomycotina</taxon>
        <taxon>Eurotiomycetes</taxon>
        <taxon>Eurotiomycetidae</taxon>
        <taxon>Eurotiales</taxon>
        <taxon>Aspergillaceae</taxon>
        <taxon>Aspergillus</taxon>
        <taxon>Aspergillus subgen. Circumdati</taxon>
    </lineage>
</organism>
<comment type="cofactor">
    <cofactor evidence="1">
        <name>FAD</name>
        <dbReference type="ChEBI" id="CHEBI:57692"/>
    </cofactor>
</comment>
<feature type="domain" description="Acyl-CoA dehydrogenase/oxidase C-terminal" evidence="6">
    <location>
        <begin position="318"/>
        <end position="362"/>
    </location>
</feature>
<gene>
    <name evidence="7" type="ORF">BDV29DRAFT_196480</name>
</gene>
<dbReference type="InterPro" id="IPR036250">
    <property type="entry name" value="AcylCo_DH-like_C"/>
</dbReference>
<keyword evidence="3" id="KW-0285">Flavoprotein</keyword>
<dbReference type="GO" id="GO:0033539">
    <property type="term" value="P:fatty acid beta-oxidation using acyl-CoA dehydrogenase"/>
    <property type="evidence" value="ECO:0007669"/>
    <property type="project" value="TreeGrafter"/>
</dbReference>
<dbReference type="InterPro" id="IPR046373">
    <property type="entry name" value="Acyl-CoA_Oxase/DH_mid-dom_sf"/>
</dbReference>
<dbReference type="Gene3D" id="1.10.540.10">
    <property type="entry name" value="Acyl-CoA dehydrogenase/oxidase, N-terminal domain"/>
    <property type="match status" value="1"/>
</dbReference>
<evidence type="ECO:0000256" key="2">
    <source>
        <dbReference type="ARBA" id="ARBA00009347"/>
    </source>
</evidence>
<dbReference type="Pfam" id="PF00441">
    <property type="entry name" value="Acyl-CoA_dh_1"/>
    <property type="match status" value="1"/>
</dbReference>
<dbReference type="InterPro" id="IPR050741">
    <property type="entry name" value="Acyl-CoA_dehydrogenase"/>
</dbReference>
<dbReference type="InterPro" id="IPR037069">
    <property type="entry name" value="AcylCoA_DH/ox_N_sf"/>
</dbReference>
<dbReference type="Proteomes" id="UP000326565">
    <property type="component" value="Unassembled WGS sequence"/>
</dbReference>
<dbReference type="AlphaFoldDB" id="A0A5N5WIH7"/>
<evidence type="ECO:0000313" key="7">
    <source>
        <dbReference type="EMBL" id="KAB8067397.1"/>
    </source>
</evidence>
<proteinExistence type="inferred from homology"/>
<dbReference type="SUPFAM" id="SSF47203">
    <property type="entry name" value="Acyl-CoA dehydrogenase C-terminal domain-like"/>
    <property type="match status" value="1"/>
</dbReference>
<evidence type="ECO:0000256" key="1">
    <source>
        <dbReference type="ARBA" id="ARBA00001974"/>
    </source>
</evidence>
<dbReference type="PANTHER" id="PTHR48083">
    <property type="entry name" value="MEDIUM-CHAIN SPECIFIC ACYL-COA DEHYDROGENASE, MITOCHONDRIAL-RELATED"/>
    <property type="match status" value="1"/>
</dbReference>
<dbReference type="InterPro" id="IPR009100">
    <property type="entry name" value="AcylCoA_DH/oxidase_NM_dom_sf"/>
</dbReference>
<comment type="similarity">
    <text evidence="2">Belongs to the acyl-CoA dehydrogenase family.</text>
</comment>
<sequence length="408" mass="44847">MSLPYLINDAKGYVSASQWVPVIAQPFVSESARHWILCVEIFVEEDCIPADTVFAQQLNANGYDTKSRFSTHPTVLEDLKRKAASLGLWNLFLPKAHFKEGAGFSNLEYGLMAELLGKSNIAPEACNCNAPDTGNMEKWLVPLLNGVIRSAFLMTEPQVASSDATDIELTMRKEGNDYILNEQKWWSSGGGDERCKIYNVMDTPGVTVNRVLSVIGFDHSPHGHGHIPAENMILRPGGGFEVIPGCLGPGHIRAMRSIGAVEKALEYTLARLNDPAKKPFGQTLSSHGIQLERVARSRNGVDTARLSVLNAAITVDEMDRAMQAYGAAGVFQDTPLAAIWANGRTMRIVDGPDEVHVLQLGKNENKRGNALRQRIDMQKARAKEMLANYGLNEVDFLSLNRAYGQPKL</sequence>
<keyword evidence="8" id="KW-1185">Reference proteome</keyword>
<evidence type="ECO:0000256" key="3">
    <source>
        <dbReference type="ARBA" id="ARBA00022630"/>
    </source>
</evidence>
<dbReference type="SUPFAM" id="SSF56645">
    <property type="entry name" value="Acyl-CoA dehydrogenase NM domain-like"/>
    <property type="match status" value="1"/>
</dbReference>
<dbReference type="GO" id="GO:0050660">
    <property type="term" value="F:flavin adenine dinucleotide binding"/>
    <property type="evidence" value="ECO:0007669"/>
    <property type="project" value="InterPro"/>
</dbReference>
<dbReference type="EMBL" id="ML732494">
    <property type="protein sequence ID" value="KAB8067397.1"/>
    <property type="molecule type" value="Genomic_DNA"/>
</dbReference>
<accession>A0A5N5WIH7</accession>
<dbReference type="GO" id="GO:0005737">
    <property type="term" value="C:cytoplasm"/>
    <property type="evidence" value="ECO:0007669"/>
    <property type="project" value="TreeGrafter"/>
</dbReference>
<reference evidence="7 8" key="1">
    <citation type="submission" date="2019-04" db="EMBL/GenBank/DDBJ databases">
        <title>Friends and foes A comparative genomics study of 23 Aspergillus species from section Flavi.</title>
        <authorList>
            <consortium name="DOE Joint Genome Institute"/>
            <person name="Kjaerbolling I."/>
            <person name="Vesth T."/>
            <person name="Frisvad J.C."/>
            <person name="Nybo J.L."/>
            <person name="Theobald S."/>
            <person name="Kildgaard S."/>
            <person name="Isbrandt T."/>
            <person name="Kuo A."/>
            <person name="Sato A."/>
            <person name="Lyhne E.K."/>
            <person name="Kogle M.E."/>
            <person name="Wiebenga A."/>
            <person name="Kun R.S."/>
            <person name="Lubbers R.J."/>
            <person name="Makela M.R."/>
            <person name="Barry K."/>
            <person name="Chovatia M."/>
            <person name="Clum A."/>
            <person name="Daum C."/>
            <person name="Haridas S."/>
            <person name="He G."/>
            <person name="LaButti K."/>
            <person name="Lipzen A."/>
            <person name="Mondo S."/>
            <person name="Riley R."/>
            <person name="Salamov A."/>
            <person name="Simmons B.A."/>
            <person name="Magnuson J.K."/>
            <person name="Henrissat B."/>
            <person name="Mortensen U.H."/>
            <person name="Larsen T.O."/>
            <person name="Devries R.P."/>
            <person name="Grigoriev I.V."/>
            <person name="Machida M."/>
            <person name="Baker S.E."/>
            <person name="Andersen M.R."/>
        </authorList>
    </citation>
    <scope>NUCLEOTIDE SEQUENCE [LARGE SCALE GENOMIC DNA]</scope>
    <source>
        <strain evidence="7 8">CBS 151.66</strain>
    </source>
</reference>
<dbReference type="Gene3D" id="1.20.140.10">
    <property type="entry name" value="Butyryl-CoA Dehydrogenase, subunit A, domain 3"/>
    <property type="match status" value="2"/>
</dbReference>
<dbReference type="PANTHER" id="PTHR48083:SF32">
    <property type="entry name" value="ACYL-COA DEHYDROGENASE NM DOMAIN-LIKE PROTEIN"/>
    <property type="match status" value="1"/>
</dbReference>